<reference evidence="2" key="1">
    <citation type="submission" date="2016-11" db="EMBL/GenBank/DDBJ databases">
        <title>Halolamina sediminis sp. nov., an extremely halophilic archaeon isolated from solar salt.</title>
        <authorList>
            <person name="Koh H.-W."/>
            <person name="Rani S."/>
            <person name="Park S.-J."/>
        </authorList>
    </citation>
    <scope>NUCLEOTIDE SEQUENCE [LARGE SCALE GENOMIC DNA]</scope>
    <source>
        <strain evidence="2">Hb3</strain>
    </source>
</reference>
<organism evidence="1 2">
    <name type="scientific">Halomonas aestuarii</name>
    <dbReference type="NCBI Taxonomy" id="1897729"/>
    <lineage>
        <taxon>Bacteria</taxon>
        <taxon>Pseudomonadati</taxon>
        <taxon>Pseudomonadota</taxon>
        <taxon>Gammaproteobacteria</taxon>
        <taxon>Oceanospirillales</taxon>
        <taxon>Halomonadaceae</taxon>
        <taxon>Halomonas</taxon>
    </lineage>
</organism>
<sequence length="258" mass="27506">MLDTHITHASDILYWLDGSTAEEPDQMLRLPHPVQFDLSSKPRDLQIRQVPGRTALWRRSAAKIIDGPASEADRTFADAGSFTLAGTAYDSRGFYNPRTFSITAGAGSVPIAGHGLVMYPSPKGTRFGKAGGLVATLRFAGEDRIVPWALLTAVVAIPGIGHQTYTAQADHRGDVLLPLHRLPPLPEGVSEYSISLGVEALESASAQTPLNTDDLVAMDLESLSSAGAFSDPIGFSVVPGEIRLIRSANKDHLAVQPS</sequence>
<proteinExistence type="predicted"/>
<protein>
    <submittedName>
        <fullName evidence="1">Uncharacterized protein</fullName>
    </submittedName>
</protein>
<dbReference type="KEGG" id="hsi:BOX17_01370"/>
<evidence type="ECO:0000313" key="2">
    <source>
        <dbReference type="Proteomes" id="UP000181985"/>
    </source>
</evidence>
<name>A0A1J0VK79_9GAMM</name>
<accession>A0A1J0VK79</accession>
<gene>
    <name evidence="1" type="ORF">BOX17_01370</name>
</gene>
<dbReference type="Proteomes" id="UP000181985">
    <property type="component" value="Chromosome"/>
</dbReference>
<keyword evidence="2" id="KW-1185">Reference proteome</keyword>
<dbReference type="AlphaFoldDB" id="A0A1J0VK79"/>
<dbReference type="EMBL" id="CP018139">
    <property type="protein sequence ID" value="APE32413.1"/>
    <property type="molecule type" value="Genomic_DNA"/>
</dbReference>
<evidence type="ECO:0000313" key="1">
    <source>
        <dbReference type="EMBL" id="APE32413.1"/>
    </source>
</evidence>